<name>A0A7K9TEE4_9PICI</name>
<dbReference type="GO" id="GO:0000049">
    <property type="term" value="F:tRNA binding"/>
    <property type="evidence" value="ECO:0007669"/>
    <property type="project" value="TreeGrafter"/>
</dbReference>
<sequence>RVGLCVLSGLPAAGKSTLARALSHRLPQSAGWTCALLTYDELIPPEAFALRKPEMEPAGPSLLLPRWKQSRRELLQCLESFLRALLSGDPLSAPPAATQPAWERFLACCRRQGLLSLAESRVGARDRTHAGSGPLYLILDDNFYYQSMRYEVYQLARKYSLSFCQLFLECPLECCLQRNRLRRHPLPDETICLMARKIEMPDLKKNAWEQNSLILTSVDGTLEDSEQIISLLATALENPVKQNEENTEQKEADRARCAASTVHQADQMCRRIISQTMKDAKDKNILPSEVKSLAEELNKLKGELLEDLRQGNHLKSQLCPQKQHSDPAAGIASSFQQEATNIVNKYIFK</sequence>
<keyword evidence="2" id="KW-0067">ATP-binding</keyword>
<dbReference type="OrthoDB" id="9972657at2759"/>
<comment type="caution">
    <text evidence="3">The sequence shown here is derived from an EMBL/GenBank/DDBJ whole genome shotgun (WGS) entry which is preliminary data.</text>
</comment>
<dbReference type="InterPro" id="IPR020028">
    <property type="entry name" value="L-seryl-tRNA_Sec_kinase_euk"/>
</dbReference>
<reference evidence="3 4" key="1">
    <citation type="submission" date="2019-09" db="EMBL/GenBank/DDBJ databases">
        <title>Bird 10,000 Genomes (B10K) Project - Family phase.</title>
        <authorList>
            <person name="Zhang G."/>
        </authorList>
    </citation>
    <scope>NUCLEOTIDE SEQUENCE [LARGE SCALE GENOMIC DNA]</scope>
    <source>
        <strain evidence="3">B10K-DU-001-62</strain>
        <tissue evidence="3">Muscle</tissue>
    </source>
</reference>
<dbReference type="InterPro" id="IPR013641">
    <property type="entry name" value="KTI12/PSTK"/>
</dbReference>
<keyword evidence="3" id="KW-0418">Kinase</keyword>
<evidence type="ECO:0000313" key="4">
    <source>
        <dbReference type="Proteomes" id="UP000566440"/>
    </source>
</evidence>
<dbReference type="AlphaFoldDB" id="A0A7K9TEE4"/>
<dbReference type="Proteomes" id="UP000566440">
    <property type="component" value="Unassembled WGS sequence"/>
</dbReference>
<keyword evidence="1" id="KW-0547">Nucleotide-binding</keyword>
<dbReference type="GO" id="GO:0005524">
    <property type="term" value="F:ATP binding"/>
    <property type="evidence" value="ECO:0007669"/>
    <property type="project" value="UniProtKB-KW"/>
</dbReference>
<dbReference type="NCBIfam" id="TIGR03575">
    <property type="entry name" value="selen_PSTK_euk"/>
    <property type="match status" value="1"/>
</dbReference>
<keyword evidence="4" id="KW-1185">Reference proteome</keyword>
<dbReference type="GO" id="GO:0016301">
    <property type="term" value="F:kinase activity"/>
    <property type="evidence" value="ECO:0007669"/>
    <property type="project" value="UniProtKB-KW"/>
</dbReference>
<evidence type="ECO:0000256" key="2">
    <source>
        <dbReference type="ARBA" id="ARBA00022840"/>
    </source>
</evidence>
<organism evidence="3 4">
    <name type="scientific">Galbula dea</name>
    <dbReference type="NCBI Taxonomy" id="1109041"/>
    <lineage>
        <taxon>Eukaryota</taxon>
        <taxon>Metazoa</taxon>
        <taxon>Chordata</taxon>
        <taxon>Craniata</taxon>
        <taxon>Vertebrata</taxon>
        <taxon>Euteleostomi</taxon>
        <taxon>Archelosauria</taxon>
        <taxon>Archosauria</taxon>
        <taxon>Dinosauria</taxon>
        <taxon>Saurischia</taxon>
        <taxon>Theropoda</taxon>
        <taxon>Coelurosauria</taxon>
        <taxon>Aves</taxon>
        <taxon>Neognathae</taxon>
        <taxon>Neoaves</taxon>
        <taxon>Telluraves</taxon>
        <taxon>Coraciimorphae</taxon>
        <taxon>Piciformes</taxon>
        <taxon>Galbulidae</taxon>
        <taxon>Galbula</taxon>
    </lineage>
</organism>
<dbReference type="InterPro" id="IPR052648">
    <property type="entry name" value="Ser-tRNA(Sec)_kinase"/>
</dbReference>
<gene>
    <name evidence="3" type="primary">Pstk</name>
    <name evidence="3" type="ORF">GALDEA_R13910</name>
</gene>
<proteinExistence type="predicted"/>
<dbReference type="PANTHER" id="PTHR20873:SF0">
    <property type="entry name" value="L-SERYL-TRNA(SEC) KINASE"/>
    <property type="match status" value="1"/>
</dbReference>
<dbReference type="Gene3D" id="3.40.50.300">
    <property type="entry name" value="P-loop containing nucleotide triphosphate hydrolases"/>
    <property type="match status" value="1"/>
</dbReference>
<dbReference type="SUPFAM" id="SSF52540">
    <property type="entry name" value="P-loop containing nucleoside triphosphate hydrolases"/>
    <property type="match status" value="1"/>
</dbReference>
<protein>
    <submittedName>
        <fullName evidence="3">PSTK kinase</fullName>
    </submittedName>
</protein>
<evidence type="ECO:0000313" key="3">
    <source>
        <dbReference type="EMBL" id="NXI45951.1"/>
    </source>
</evidence>
<dbReference type="PANTHER" id="PTHR20873">
    <property type="entry name" value="L-SERYL-TRNA(SEC) KINASE"/>
    <property type="match status" value="1"/>
</dbReference>
<dbReference type="InterPro" id="IPR027417">
    <property type="entry name" value="P-loop_NTPase"/>
</dbReference>
<dbReference type="EMBL" id="VWZX01009205">
    <property type="protein sequence ID" value="NXI45951.1"/>
    <property type="molecule type" value="Genomic_DNA"/>
</dbReference>
<feature type="non-terminal residue" evidence="3">
    <location>
        <position position="349"/>
    </location>
</feature>
<feature type="non-terminal residue" evidence="3">
    <location>
        <position position="1"/>
    </location>
</feature>
<evidence type="ECO:0000256" key="1">
    <source>
        <dbReference type="ARBA" id="ARBA00022741"/>
    </source>
</evidence>
<accession>A0A7K9TEE4</accession>
<dbReference type="Pfam" id="PF08433">
    <property type="entry name" value="KTI12"/>
    <property type="match status" value="1"/>
</dbReference>
<keyword evidence="3" id="KW-0808">Transferase</keyword>